<gene>
    <name evidence="2" type="ORF">GCM10011343_27740</name>
</gene>
<comment type="caution">
    <text evidence="2">The sequence shown here is derived from an EMBL/GenBank/DDBJ whole genome shotgun (WGS) entry which is preliminary data.</text>
</comment>
<dbReference type="AlphaFoldDB" id="A0A917DGV8"/>
<dbReference type="InterPro" id="IPR058916">
    <property type="entry name" value="PH_40"/>
</dbReference>
<evidence type="ECO:0000259" key="1">
    <source>
        <dbReference type="Pfam" id="PF26566"/>
    </source>
</evidence>
<dbReference type="Pfam" id="PF26566">
    <property type="entry name" value="PH_40"/>
    <property type="match status" value="1"/>
</dbReference>
<name>A0A917DGV8_9FLAO</name>
<accession>A0A917DGV8</accession>
<evidence type="ECO:0000313" key="3">
    <source>
        <dbReference type="Proteomes" id="UP000625735"/>
    </source>
</evidence>
<sequence>MYFNYKKHNGNSILLVTDNYNKFIYKELNNEFVFEKSEIAKIVVYLSYPEYEKHLITAFWTEYYYVKIVLKNNTKIKITCLLCDTLIDYLDDGKIIYKKKFLPLI</sequence>
<organism evidence="2 3">
    <name type="scientific">Flavobacterium orientale</name>
    <dbReference type="NCBI Taxonomy" id="1756020"/>
    <lineage>
        <taxon>Bacteria</taxon>
        <taxon>Pseudomonadati</taxon>
        <taxon>Bacteroidota</taxon>
        <taxon>Flavobacteriia</taxon>
        <taxon>Flavobacteriales</taxon>
        <taxon>Flavobacteriaceae</taxon>
        <taxon>Flavobacterium</taxon>
    </lineage>
</organism>
<evidence type="ECO:0000313" key="2">
    <source>
        <dbReference type="EMBL" id="GGD36338.1"/>
    </source>
</evidence>
<proteinExistence type="predicted"/>
<dbReference type="Proteomes" id="UP000625735">
    <property type="component" value="Unassembled WGS sequence"/>
</dbReference>
<keyword evidence="3" id="KW-1185">Reference proteome</keyword>
<dbReference type="EMBL" id="BMFG01000018">
    <property type="protein sequence ID" value="GGD36338.1"/>
    <property type="molecule type" value="Genomic_DNA"/>
</dbReference>
<protein>
    <recommendedName>
        <fullName evidence="1">PH domain-containing protein</fullName>
    </recommendedName>
</protein>
<reference evidence="2" key="1">
    <citation type="journal article" date="2014" name="Int. J. Syst. Evol. Microbiol.">
        <title>Complete genome sequence of Corynebacterium casei LMG S-19264T (=DSM 44701T), isolated from a smear-ripened cheese.</title>
        <authorList>
            <consortium name="US DOE Joint Genome Institute (JGI-PGF)"/>
            <person name="Walter F."/>
            <person name="Albersmeier A."/>
            <person name="Kalinowski J."/>
            <person name="Ruckert C."/>
        </authorList>
    </citation>
    <scope>NUCLEOTIDE SEQUENCE</scope>
    <source>
        <strain evidence="2">CGMCC 1.12506</strain>
    </source>
</reference>
<feature type="domain" description="PH" evidence="1">
    <location>
        <begin position="2"/>
        <end position="85"/>
    </location>
</feature>
<reference evidence="2" key="2">
    <citation type="submission" date="2020-09" db="EMBL/GenBank/DDBJ databases">
        <authorList>
            <person name="Sun Q."/>
            <person name="Zhou Y."/>
        </authorList>
    </citation>
    <scope>NUCLEOTIDE SEQUENCE</scope>
    <source>
        <strain evidence="2">CGMCC 1.12506</strain>
    </source>
</reference>